<name>A0A4V3H029_9FIRM</name>
<evidence type="ECO:0000256" key="5">
    <source>
        <dbReference type="SAM" id="Phobius"/>
    </source>
</evidence>
<evidence type="ECO:0000313" key="8">
    <source>
        <dbReference type="Proteomes" id="UP000295832"/>
    </source>
</evidence>
<keyword evidence="3 5" id="KW-1133">Transmembrane helix</keyword>
<dbReference type="InterPro" id="IPR004481">
    <property type="entry name" value="K/Na/Ca-exchanger"/>
</dbReference>
<comment type="caution">
    <text evidence="7">The sequence shown here is derived from an EMBL/GenBank/DDBJ whole genome shotgun (WGS) entry which is preliminary data.</text>
</comment>
<evidence type="ECO:0000256" key="3">
    <source>
        <dbReference type="ARBA" id="ARBA00022989"/>
    </source>
</evidence>
<dbReference type="InterPro" id="IPR004837">
    <property type="entry name" value="NaCa_Exmemb"/>
</dbReference>
<evidence type="ECO:0000256" key="4">
    <source>
        <dbReference type="ARBA" id="ARBA00023136"/>
    </source>
</evidence>
<dbReference type="EMBL" id="SOEG01000001">
    <property type="protein sequence ID" value="TDX59149.1"/>
    <property type="molecule type" value="Genomic_DNA"/>
</dbReference>
<dbReference type="PANTHER" id="PTHR10846">
    <property type="entry name" value="SODIUM/POTASSIUM/CALCIUM EXCHANGER"/>
    <property type="match status" value="1"/>
</dbReference>
<evidence type="ECO:0000259" key="6">
    <source>
        <dbReference type="Pfam" id="PF01699"/>
    </source>
</evidence>
<dbReference type="PANTHER" id="PTHR10846:SF8">
    <property type="entry name" value="INNER MEMBRANE PROTEIN YRBG"/>
    <property type="match status" value="1"/>
</dbReference>
<feature type="transmembrane region" description="Helical" evidence="5">
    <location>
        <begin position="181"/>
        <end position="203"/>
    </location>
</feature>
<feature type="transmembrane region" description="Helical" evidence="5">
    <location>
        <begin position="105"/>
        <end position="124"/>
    </location>
</feature>
<gene>
    <name evidence="7" type="ORF">C7959_10135</name>
</gene>
<feature type="transmembrane region" description="Helical" evidence="5">
    <location>
        <begin position="307"/>
        <end position="329"/>
    </location>
</feature>
<protein>
    <submittedName>
        <fullName evidence="7">Cation:H+ antiporter</fullName>
    </submittedName>
</protein>
<dbReference type="Pfam" id="PF01699">
    <property type="entry name" value="Na_Ca_ex"/>
    <property type="match status" value="2"/>
</dbReference>
<keyword evidence="8" id="KW-1185">Reference proteome</keyword>
<dbReference type="STRING" id="926561.GCA_000379025_01020"/>
<proteinExistence type="predicted"/>
<keyword evidence="4 5" id="KW-0472">Membrane</keyword>
<dbReference type="GO" id="GO:0005886">
    <property type="term" value="C:plasma membrane"/>
    <property type="evidence" value="ECO:0007669"/>
    <property type="project" value="TreeGrafter"/>
</dbReference>
<feature type="transmembrane region" description="Helical" evidence="5">
    <location>
        <begin position="130"/>
        <end position="151"/>
    </location>
</feature>
<dbReference type="Proteomes" id="UP000295832">
    <property type="component" value="Unassembled WGS sequence"/>
</dbReference>
<keyword evidence="2 5" id="KW-0812">Transmembrane</keyword>
<sequence>MIGLWSIFLVSAMVIILAGTKLSDYGDIIADKTGLGQALVGGILVAGATSLPELVTSSTAAIIGSPDISIGNVFGSNTFNLTILALVDLIHGPGPFMLRVHSKHILSALLGVLLASVATLFILANHLAGLNIEVLSIGLGSIVILIGYLVGTRLNFRYEKKNKENLKDDDLVDSNISLKKAIIGFSIAAFFIIIAGISLSYSGDKIATLSGLDKTFMGTILVAAATSLPEVVAAIAAIRINAYDMAVGNVFGSNIFNMMIIFTTDLVYRQGSVLADVSLSHSITALMGLVLSGISVIGLFYRSEKTFLTIGWDSIAILITYLFGTYLLFRLGINF</sequence>
<dbReference type="GO" id="GO:0005262">
    <property type="term" value="F:calcium channel activity"/>
    <property type="evidence" value="ECO:0007669"/>
    <property type="project" value="TreeGrafter"/>
</dbReference>
<feature type="domain" description="Sodium/calcium exchanger membrane region" evidence="6">
    <location>
        <begin position="181"/>
        <end position="329"/>
    </location>
</feature>
<feature type="transmembrane region" description="Helical" evidence="5">
    <location>
        <begin position="6"/>
        <end position="23"/>
    </location>
</feature>
<comment type="subcellular location">
    <subcellularLocation>
        <location evidence="1">Membrane</location>
        <topology evidence="1">Multi-pass membrane protein</topology>
    </subcellularLocation>
</comment>
<dbReference type="AlphaFoldDB" id="A0A4V3H029"/>
<dbReference type="RefSeq" id="WP_134114088.1">
    <property type="nucleotide sequence ID" value="NZ_SOEG01000001.1"/>
</dbReference>
<feature type="domain" description="Sodium/calcium exchanger membrane region" evidence="6">
    <location>
        <begin position="5"/>
        <end position="137"/>
    </location>
</feature>
<reference evidence="7 8" key="1">
    <citation type="submission" date="2019-03" db="EMBL/GenBank/DDBJ databases">
        <title>Subsurface microbial communities from deep shales in Ohio and West Virginia, USA.</title>
        <authorList>
            <person name="Wrighton K."/>
        </authorList>
    </citation>
    <scope>NUCLEOTIDE SEQUENCE [LARGE SCALE GENOMIC DNA]</scope>
    <source>
        <strain evidence="7 8">MSL 6dP</strain>
    </source>
</reference>
<feature type="transmembrane region" description="Helical" evidence="5">
    <location>
        <begin position="280"/>
        <end position="300"/>
    </location>
</feature>
<feature type="transmembrane region" description="Helical" evidence="5">
    <location>
        <begin position="250"/>
        <end position="268"/>
    </location>
</feature>
<organism evidence="7 8">
    <name type="scientific">Orenia marismortui</name>
    <dbReference type="NCBI Taxonomy" id="46469"/>
    <lineage>
        <taxon>Bacteria</taxon>
        <taxon>Bacillati</taxon>
        <taxon>Bacillota</taxon>
        <taxon>Clostridia</taxon>
        <taxon>Halanaerobiales</taxon>
        <taxon>Halobacteroidaceae</taxon>
        <taxon>Orenia</taxon>
    </lineage>
</organism>
<feature type="transmembrane region" description="Helical" evidence="5">
    <location>
        <begin position="215"/>
        <end position="238"/>
    </location>
</feature>
<evidence type="ECO:0000256" key="1">
    <source>
        <dbReference type="ARBA" id="ARBA00004141"/>
    </source>
</evidence>
<dbReference type="InterPro" id="IPR044880">
    <property type="entry name" value="NCX_ion-bd_dom_sf"/>
</dbReference>
<evidence type="ECO:0000256" key="2">
    <source>
        <dbReference type="ARBA" id="ARBA00022692"/>
    </source>
</evidence>
<dbReference type="GO" id="GO:0006874">
    <property type="term" value="P:intracellular calcium ion homeostasis"/>
    <property type="evidence" value="ECO:0007669"/>
    <property type="project" value="TreeGrafter"/>
</dbReference>
<accession>A0A4V3H029</accession>
<dbReference type="GO" id="GO:0008273">
    <property type="term" value="F:calcium, potassium:sodium antiporter activity"/>
    <property type="evidence" value="ECO:0007669"/>
    <property type="project" value="TreeGrafter"/>
</dbReference>
<dbReference type="Gene3D" id="1.20.1420.30">
    <property type="entry name" value="NCX, central ion-binding region"/>
    <property type="match status" value="1"/>
</dbReference>
<evidence type="ECO:0000313" key="7">
    <source>
        <dbReference type="EMBL" id="TDX59149.1"/>
    </source>
</evidence>